<dbReference type="HAMAP" id="MF_00163">
    <property type="entry name" value="Pep_deformylase"/>
    <property type="match status" value="1"/>
</dbReference>
<dbReference type="GO" id="GO:0006412">
    <property type="term" value="P:translation"/>
    <property type="evidence" value="ECO:0007669"/>
    <property type="project" value="UniProtKB-UniRule"/>
</dbReference>
<accession>A0A1B7XCP8</accession>
<dbReference type="CDD" id="cd00487">
    <property type="entry name" value="Pep_deformylase"/>
    <property type="match status" value="1"/>
</dbReference>
<dbReference type="Pfam" id="PF01327">
    <property type="entry name" value="Pep_deformylase"/>
    <property type="match status" value="1"/>
</dbReference>
<dbReference type="NCBIfam" id="NF001159">
    <property type="entry name" value="PRK00150.1-3"/>
    <property type="match status" value="1"/>
</dbReference>
<comment type="cofactor">
    <cofactor evidence="2">
        <name>Fe(2+)</name>
        <dbReference type="ChEBI" id="CHEBI:29033"/>
    </cofactor>
    <text evidence="2">Binds 1 Fe(2+) ion.</text>
</comment>
<feature type="active site" evidence="2">
    <location>
        <position position="135"/>
    </location>
</feature>
<feature type="binding site" evidence="2">
    <location>
        <position position="134"/>
    </location>
    <ligand>
        <name>Fe cation</name>
        <dbReference type="ChEBI" id="CHEBI:24875"/>
    </ligand>
</feature>
<evidence type="ECO:0000256" key="2">
    <source>
        <dbReference type="HAMAP-Rule" id="MF_00163"/>
    </source>
</evidence>
<keyword evidence="2" id="KW-0479">Metal-binding</keyword>
<dbReference type="PRINTS" id="PR01576">
    <property type="entry name" value="PDEFORMYLASE"/>
</dbReference>
<evidence type="ECO:0000256" key="1">
    <source>
        <dbReference type="ARBA" id="ARBA00010759"/>
    </source>
</evidence>
<reference evidence="3 4" key="1">
    <citation type="submission" date="2015-01" db="EMBL/GenBank/DDBJ databases">
        <title>Desulfovibrio sp. JC271 draft genome sequence.</title>
        <authorList>
            <person name="Shivani Y."/>
            <person name="Subhash Y."/>
            <person name="Sasikala C."/>
            <person name="Ramana C.V."/>
        </authorList>
    </citation>
    <scope>NUCLEOTIDE SEQUENCE [LARGE SCALE GENOMIC DNA]</scope>
    <source>
        <strain evidence="3 4">JC271</strain>
    </source>
</reference>
<dbReference type="OrthoDB" id="9804313at2"/>
<dbReference type="InterPro" id="IPR036821">
    <property type="entry name" value="Peptide_deformylase_sf"/>
</dbReference>
<evidence type="ECO:0000313" key="3">
    <source>
        <dbReference type="EMBL" id="OBQ51740.1"/>
    </source>
</evidence>
<feature type="binding site" evidence="2">
    <location>
        <position position="138"/>
    </location>
    <ligand>
        <name>Fe cation</name>
        <dbReference type="ChEBI" id="CHEBI:24875"/>
    </ligand>
</feature>
<gene>
    <name evidence="2" type="primary">def</name>
    <name evidence="3" type="ORF">SP90_09050</name>
</gene>
<dbReference type="Gene3D" id="3.90.45.10">
    <property type="entry name" value="Peptide deformylase"/>
    <property type="match status" value="1"/>
</dbReference>
<evidence type="ECO:0000313" key="4">
    <source>
        <dbReference type="Proteomes" id="UP000091979"/>
    </source>
</evidence>
<dbReference type="PANTHER" id="PTHR10458:SF22">
    <property type="entry name" value="PEPTIDE DEFORMYLASE"/>
    <property type="match status" value="1"/>
</dbReference>
<name>A0A1B7XCP8_9BACT</name>
<dbReference type="Proteomes" id="UP000091979">
    <property type="component" value="Unassembled WGS sequence"/>
</dbReference>
<dbReference type="GO" id="GO:0042586">
    <property type="term" value="F:peptide deformylase activity"/>
    <property type="evidence" value="ECO:0007669"/>
    <property type="project" value="UniProtKB-UniRule"/>
</dbReference>
<dbReference type="PANTHER" id="PTHR10458">
    <property type="entry name" value="PEPTIDE DEFORMYLASE"/>
    <property type="match status" value="1"/>
</dbReference>
<comment type="catalytic activity">
    <reaction evidence="2">
        <text>N-terminal N-formyl-L-methionyl-[peptide] + H2O = N-terminal L-methionyl-[peptide] + formate</text>
        <dbReference type="Rhea" id="RHEA:24420"/>
        <dbReference type="Rhea" id="RHEA-COMP:10639"/>
        <dbReference type="Rhea" id="RHEA-COMP:10640"/>
        <dbReference type="ChEBI" id="CHEBI:15377"/>
        <dbReference type="ChEBI" id="CHEBI:15740"/>
        <dbReference type="ChEBI" id="CHEBI:49298"/>
        <dbReference type="ChEBI" id="CHEBI:64731"/>
        <dbReference type="EC" id="3.5.1.88"/>
    </reaction>
</comment>
<keyword evidence="4" id="KW-1185">Reference proteome</keyword>
<dbReference type="SUPFAM" id="SSF56420">
    <property type="entry name" value="Peptide deformylase"/>
    <property type="match status" value="1"/>
</dbReference>
<dbReference type="PIRSF" id="PIRSF004749">
    <property type="entry name" value="Pep_def"/>
    <property type="match status" value="1"/>
</dbReference>
<dbReference type="AlphaFoldDB" id="A0A1B7XCP8"/>
<feature type="binding site" evidence="2">
    <location>
        <position position="92"/>
    </location>
    <ligand>
        <name>Fe cation</name>
        <dbReference type="ChEBI" id="CHEBI:24875"/>
    </ligand>
</feature>
<comment type="caution">
    <text evidence="3">The sequence shown here is derived from an EMBL/GenBank/DDBJ whole genome shotgun (WGS) entry which is preliminary data.</text>
</comment>
<proteinExistence type="inferred from homology"/>
<keyword evidence="2" id="KW-0408">Iron</keyword>
<keyword evidence="2" id="KW-0648">Protein biosynthesis</keyword>
<dbReference type="STRING" id="1560234.SP90_09050"/>
<protein>
    <recommendedName>
        <fullName evidence="2">Peptide deformylase</fullName>
        <shortName evidence="2">PDF</shortName>
        <ecNumber evidence="2">3.5.1.88</ecNumber>
    </recommendedName>
    <alternativeName>
        <fullName evidence="2">Polypeptide deformylase</fullName>
    </alternativeName>
</protein>
<dbReference type="GO" id="GO:0046872">
    <property type="term" value="F:metal ion binding"/>
    <property type="evidence" value="ECO:0007669"/>
    <property type="project" value="UniProtKB-KW"/>
</dbReference>
<dbReference type="EC" id="3.5.1.88" evidence="2"/>
<dbReference type="InterPro" id="IPR023635">
    <property type="entry name" value="Peptide_deformylase"/>
</dbReference>
<dbReference type="RefSeq" id="WP_066854737.1">
    <property type="nucleotide sequence ID" value="NZ_JXMS01000013.1"/>
</dbReference>
<dbReference type="NCBIfam" id="TIGR00079">
    <property type="entry name" value="pept_deformyl"/>
    <property type="match status" value="1"/>
</dbReference>
<organism evidence="3 4">
    <name type="scientific">Halodesulfovibrio spirochaetisodalis</name>
    <dbReference type="NCBI Taxonomy" id="1560234"/>
    <lineage>
        <taxon>Bacteria</taxon>
        <taxon>Pseudomonadati</taxon>
        <taxon>Thermodesulfobacteriota</taxon>
        <taxon>Desulfovibrionia</taxon>
        <taxon>Desulfovibrionales</taxon>
        <taxon>Desulfovibrionaceae</taxon>
        <taxon>Halodesulfovibrio</taxon>
    </lineage>
</organism>
<dbReference type="PATRIC" id="fig|1560234.3.peg.641"/>
<comment type="similarity">
    <text evidence="1 2">Belongs to the polypeptide deformylase family.</text>
</comment>
<comment type="function">
    <text evidence="2">Removes the formyl group from the N-terminal Met of newly synthesized proteins. Requires at least a dipeptide for an efficient rate of reaction. N-terminal L-methionine is a prerequisite for activity but the enzyme has broad specificity at other positions.</text>
</comment>
<sequence length="166" mass="18522">MICEVLHYPDERLAEKSKPVEEITEEIKELAAGMVETMYKEDGIGLAAPQVGALYRLVVIDVSGPEVRNDLMTLVNPVIVTAEGSCDSEEGCLSVPGYRAKVKRSETVTVKAQDLEGNDITIEADGMLAICLQHEIDHLDGVLFIDKISRLKRSMYDKKVKKWMKR</sequence>
<dbReference type="EMBL" id="JXMS01000013">
    <property type="protein sequence ID" value="OBQ51740.1"/>
    <property type="molecule type" value="Genomic_DNA"/>
</dbReference>
<keyword evidence="2" id="KW-0378">Hydrolase</keyword>